<feature type="transmembrane region" description="Helical" evidence="14">
    <location>
        <begin position="489"/>
        <end position="508"/>
    </location>
</feature>
<evidence type="ECO:0000256" key="1">
    <source>
        <dbReference type="ARBA" id="ARBA00003142"/>
    </source>
</evidence>
<dbReference type="OrthoDB" id="448893at2759"/>
<comment type="caution">
    <text evidence="18">The sequence shown here is derived from an EMBL/GenBank/DDBJ whole genome shotgun (WGS) entry which is preliminary data.</text>
</comment>
<comment type="catalytic activity">
    <reaction evidence="12 14">
        <text>a beta-D-Man-(1-&gt;4)-beta-D-GlcNAc-(1-&gt;4)-alpha-D-GlcNAc-diphospho-di-trans,poly-cis-dolichol + GDP-alpha-D-mannose = an alpha-D-Man-(1-&gt;3)-beta-D-Man-(1-&gt;4)-beta-D-GlcNAc-(1-&gt;4)-alpha-D-GlcNAc-diphospho-di-trans,poly-cis-dolichol + GDP + H(+)</text>
        <dbReference type="Rhea" id="RHEA:29515"/>
        <dbReference type="Rhea" id="RHEA-COMP:19511"/>
        <dbReference type="Rhea" id="RHEA-COMP:19513"/>
        <dbReference type="ChEBI" id="CHEBI:15378"/>
        <dbReference type="ChEBI" id="CHEBI:57527"/>
        <dbReference type="ChEBI" id="CHEBI:58189"/>
        <dbReference type="ChEBI" id="CHEBI:58472"/>
        <dbReference type="ChEBI" id="CHEBI:132510"/>
        <dbReference type="EC" id="2.4.1.132"/>
    </reaction>
    <physiologicalReaction direction="left-to-right" evidence="12 14">
        <dbReference type="Rhea" id="RHEA:29516"/>
    </physiologicalReaction>
</comment>
<keyword evidence="11" id="KW-0325">Glycoprotein</keyword>
<evidence type="ECO:0000256" key="8">
    <source>
        <dbReference type="ARBA" id="ARBA00022824"/>
    </source>
</evidence>
<dbReference type="VEuPathDB" id="FungiDB:P170DRAFT_513519"/>
<dbReference type="GeneID" id="36562823"/>
<dbReference type="SUPFAM" id="SSF53756">
    <property type="entry name" value="UDP-Glycosyltransferase/glycogen phosphorylase"/>
    <property type="match status" value="2"/>
</dbReference>
<dbReference type="Gene3D" id="3.40.50.2000">
    <property type="entry name" value="Glycogen Phosphorylase B"/>
    <property type="match status" value="2"/>
</dbReference>
<protein>
    <recommendedName>
        <fullName evidence="14">Alpha-1,3/1,6-mannosyltransferase ALG2</fullName>
        <ecNumber evidence="14">2.4.1.132</ecNumber>
        <ecNumber evidence="14">2.4.1.257</ecNumber>
    </recommendedName>
    <alternativeName>
        <fullName evidence="14">GDP-Man:Man(1)GlcNAc(2)-PP-Dol alpha-1,3-mannosyltransferase</fullName>
    </alternativeName>
</protein>
<evidence type="ECO:0000313" key="19">
    <source>
        <dbReference type="Proteomes" id="UP000234275"/>
    </source>
</evidence>
<evidence type="ECO:0000256" key="13">
    <source>
        <dbReference type="ARBA" id="ARBA00045104"/>
    </source>
</evidence>
<dbReference type="Proteomes" id="UP000234275">
    <property type="component" value="Unassembled WGS sequence"/>
</dbReference>
<reference evidence="18 19" key="1">
    <citation type="submission" date="2016-12" db="EMBL/GenBank/DDBJ databases">
        <title>The genomes of Aspergillus section Nigri reveals drivers in fungal speciation.</title>
        <authorList>
            <consortium name="DOE Joint Genome Institute"/>
            <person name="Vesth T.C."/>
            <person name="Nybo J."/>
            <person name="Theobald S."/>
            <person name="Brandl J."/>
            <person name="Frisvad J.C."/>
            <person name="Nielsen K.F."/>
            <person name="Lyhne E.K."/>
            <person name="Kogle M.E."/>
            <person name="Kuo A."/>
            <person name="Riley R."/>
            <person name="Clum A."/>
            <person name="Nolan M."/>
            <person name="Lipzen A."/>
            <person name="Salamov A."/>
            <person name="Henrissat B."/>
            <person name="Wiebenga A."/>
            <person name="De Vries R.P."/>
            <person name="Grigoriev I.V."/>
            <person name="Mortensen U.H."/>
            <person name="Andersen M.R."/>
            <person name="Baker S.E."/>
        </authorList>
    </citation>
    <scope>NUCLEOTIDE SEQUENCE [LARGE SCALE GENOMIC DNA]</scope>
    <source>
        <strain evidence="18 19">IBT 23096</strain>
    </source>
</reference>
<comment type="catalytic activity">
    <reaction evidence="13 14">
        <text>an alpha-D-Man-(1-&gt;3)-beta-D-Man-(1-&gt;4)-beta-D-GlcNAc-(1-&gt;4)-alpha-D-GlcNAc-diphospho-di-trans,poly-cis-dolichol + GDP-alpha-D-mannose = an alpha-D-Man-(1-&gt;3)-[alpha-D-Man-(1-&gt;6)]-beta-D-Man-(1-&gt;4)-beta-D-GlcNAc-(1-&gt;4)-alpha-D-GlcNAc-diphospho-di-trans,poly-cis-dolichol + GDP + H(+)</text>
        <dbReference type="Rhea" id="RHEA:29519"/>
        <dbReference type="Rhea" id="RHEA-COMP:19513"/>
        <dbReference type="Rhea" id="RHEA-COMP:19515"/>
        <dbReference type="ChEBI" id="CHEBI:15378"/>
        <dbReference type="ChEBI" id="CHEBI:57527"/>
        <dbReference type="ChEBI" id="CHEBI:58189"/>
        <dbReference type="ChEBI" id="CHEBI:132510"/>
        <dbReference type="ChEBI" id="CHEBI:132511"/>
        <dbReference type="EC" id="2.4.1.257"/>
    </reaction>
    <physiologicalReaction direction="left-to-right" evidence="13 14">
        <dbReference type="Rhea" id="RHEA:29520"/>
    </physiologicalReaction>
</comment>
<evidence type="ECO:0000259" key="16">
    <source>
        <dbReference type="Pfam" id="PF00534"/>
    </source>
</evidence>
<feature type="region of interest" description="Disordered" evidence="15">
    <location>
        <begin position="98"/>
        <end position="128"/>
    </location>
</feature>
<dbReference type="PANTHER" id="PTHR45918">
    <property type="entry name" value="ALPHA-1,3/1,6-MANNOSYLTRANSFERASE ALG2"/>
    <property type="match status" value="1"/>
</dbReference>
<evidence type="ECO:0000256" key="12">
    <source>
        <dbReference type="ARBA" id="ARBA00045103"/>
    </source>
</evidence>
<comment type="pathway">
    <text evidence="3 14">Protein modification; protein glycosylation.</text>
</comment>
<dbReference type="EC" id="2.4.1.132" evidence="14"/>
<comment type="function">
    <text evidence="1 14">Mannosylates Man(2)GlcNAc(2)-dolichol diphosphate and Man(1)GlcNAc(2)-dolichol diphosphate to form Man(3)GlcNAc(2)-dolichol diphosphate.</text>
</comment>
<evidence type="ECO:0000256" key="4">
    <source>
        <dbReference type="ARBA" id="ARBA00009481"/>
    </source>
</evidence>
<keyword evidence="19" id="KW-1185">Reference proteome</keyword>
<dbReference type="InterPro" id="IPR001296">
    <property type="entry name" value="Glyco_trans_1"/>
</dbReference>
<evidence type="ECO:0000313" key="18">
    <source>
        <dbReference type="EMBL" id="PLB44308.1"/>
    </source>
</evidence>
<dbReference type="GO" id="GO:0005789">
    <property type="term" value="C:endoplasmic reticulum membrane"/>
    <property type="evidence" value="ECO:0007669"/>
    <property type="project" value="UniProtKB-SubCell"/>
</dbReference>
<sequence length="511" mass="56146">MPGLPANVIIIHPDLGIGGAERLIIDVALALQSRGHRVTVYTSHRDTSHCFEEARDGTLDVRVRGNTVFPAHLAGRFHVFMAIMRQLHLTASVLGEIREEEEERKRKGKRSGDKSDGKGTTEEEETQARDTIFIVDQVPACVPFLKVLGPRYQLPSQAEAQAQGQGSSLQRILFYCHFPDQLLARRDEGGSLLRLAKVLYRCPFDWFEGWALSASDRVVANSRFTRGVVSDVFGLKSLGDVRVVYPCVDTAAGAGGEVGEKGEGDEKLWGGKKILLSINRFERKKDMALAVRAYHGLGEKRRGTRLVIAGGYDNRVQENVQYHKELDELATGLGLQTATSKTVISALSIPDSIDVLFLLSVPTAFRDTLLLQSKLLLYTPINEHFGIVPVEAMRAGIPVLASNTGGPLETIVEGETGWLRDAKVDADWTAVMDKVLYGMDQTELDRMSAAAKKRVENEFSLTAMGDSLEEEIGEMLGSERRPFGGFQQILVILALSGFALSVLAAMVLRIL</sequence>
<gene>
    <name evidence="18" type="ORF">P170DRAFT_513519</name>
</gene>
<dbReference type="RefSeq" id="XP_024699610.1">
    <property type="nucleotide sequence ID" value="XM_024855117.1"/>
</dbReference>
<organism evidence="18 19">
    <name type="scientific">Aspergillus steynii IBT 23096</name>
    <dbReference type="NCBI Taxonomy" id="1392250"/>
    <lineage>
        <taxon>Eukaryota</taxon>
        <taxon>Fungi</taxon>
        <taxon>Dikarya</taxon>
        <taxon>Ascomycota</taxon>
        <taxon>Pezizomycotina</taxon>
        <taxon>Eurotiomycetes</taxon>
        <taxon>Eurotiomycetidae</taxon>
        <taxon>Eurotiales</taxon>
        <taxon>Aspergillaceae</taxon>
        <taxon>Aspergillus</taxon>
        <taxon>Aspergillus subgen. Circumdati</taxon>
    </lineage>
</organism>
<dbReference type="PANTHER" id="PTHR45918:SF1">
    <property type="entry name" value="ALPHA-1,3_1,6-MANNOSYLTRANSFERASE ALG2"/>
    <property type="match status" value="1"/>
</dbReference>
<keyword evidence="10 14" id="KW-0472">Membrane</keyword>
<evidence type="ECO:0000256" key="5">
    <source>
        <dbReference type="ARBA" id="ARBA00022676"/>
    </source>
</evidence>
<evidence type="ECO:0000256" key="9">
    <source>
        <dbReference type="ARBA" id="ARBA00022989"/>
    </source>
</evidence>
<dbReference type="Pfam" id="PF13439">
    <property type="entry name" value="Glyco_transf_4"/>
    <property type="match status" value="2"/>
</dbReference>
<dbReference type="GO" id="GO:0102704">
    <property type="term" value="F:GDP-Man:Man(2)GlcNAc(2)-PP-Dol alpha-1,6-mannosyltransferase activity"/>
    <property type="evidence" value="ECO:0007669"/>
    <property type="project" value="UniProtKB-UniRule"/>
</dbReference>
<keyword evidence="6 14" id="KW-0808">Transferase</keyword>
<evidence type="ECO:0000256" key="10">
    <source>
        <dbReference type="ARBA" id="ARBA00023136"/>
    </source>
</evidence>
<name>A0A2I2FUI1_9EURO</name>
<dbReference type="STRING" id="1392250.A0A2I2FUI1"/>
<dbReference type="InterPro" id="IPR028098">
    <property type="entry name" value="Glyco_trans_4-like_N"/>
</dbReference>
<dbReference type="Pfam" id="PF00534">
    <property type="entry name" value="Glycos_transf_1"/>
    <property type="match status" value="1"/>
</dbReference>
<dbReference type="InterPro" id="IPR027054">
    <property type="entry name" value="ALG2"/>
</dbReference>
<keyword evidence="7 14" id="KW-0812">Transmembrane</keyword>
<evidence type="ECO:0000259" key="17">
    <source>
        <dbReference type="Pfam" id="PF13439"/>
    </source>
</evidence>
<proteinExistence type="inferred from homology"/>
<evidence type="ECO:0000256" key="15">
    <source>
        <dbReference type="SAM" id="MobiDB-lite"/>
    </source>
</evidence>
<keyword evidence="5 14" id="KW-0328">Glycosyltransferase</keyword>
<dbReference type="EMBL" id="MSFO01000009">
    <property type="protein sequence ID" value="PLB44308.1"/>
    <property type="molecule type" value="Genomic_DNA"/>
</dbReference>
<dbReference type="AlphaFoldDB" id="A0A2I2FUI1"/>
<feature type="domain" description="Glycosyltransferase subfamily 4-like N-terminal" evidence="17">
    <location>
        <begin position="171"/>
        <end position="251"/>
    </location>
</feature>
<comment type="similarity">
    <text evidence="4">Belongs to the glycosyltransferase group 1 family. Glycosyltransferase 4 subfamily.</text>
</comment>
<dbReference type="GO" id="GO:0004378">
    <property type="term" value="F:GDP-Man:Man(1)GlcNAc(2)-PP-Dol alpha-1,3-mannosyltransferase activity"/>
    <property type="evidence" value="ECO:0007669"/>
    <property type="project" value="UniProtKB-UniRule"/>
</dbReference>
<dbReference type="FunFam" id="3.40.50.2000:FF:000240">
    <property type="entry name" value="Alpha-1,2-mannosyltransferase (Alg2)"/>
    <property type="match status" value="1"/>
</dbReference>
<feature type="domain" description="Glycosyltransferase subfamily 4-like N-terminal" evidence="17">
    <location>
        <begin position="17"/>
        <end position="70"/>
    </location>
</feature>
<dbReference type="UniPathway" id="UPA00378"/>
<dbReference type="CDD" id="cd03805">
    <property type="entry name" value="GT4_ALG2-like"/>
    <property type="match status" value="1"/>
</dbReference>
<feature type="compositionally biased region" description="Basic and acidic residues" evidence="15">
    <location>
        <begin position="110"/>
        <end position="121"/>
    </location>
</feature>
<evidence type="ECO:0000256" key="6">
    <source>
        <dbReference type="ARBA" id="ARBA00022679"/>
    </source>
</evidence>
<keyword evidence="8 14" id="KW-0256">Endoplasmic reticulum</keyword>
<accession>A0A2I2FUI1</accession>
<comment type="subcellular location">
    <subcellularLocation>
        <location evidence="2 14">Endoplasmic reticulum membrane</location>
    </subcellularLocation>
</comment>
<keyword evidence="9 14" id="KW-1133">Transmembrane helix</keyword>
<feature type="domain" description="Glycosyl transferase family 1" evidence="16">
    <location>
        <begin position="270"/>
        <end position="454"/>
    </location>
</feature>
<evidence type="ECO:0000256" key="11">
    <source>
        <dbReference type="ARBA" id="ARBA00023180"/>
    </source>
</evidence>
<evidence type="ECO:0000256" key="3">
    <source>
        <dbReference type="ARBA" id="ARBA00004922"/>
    </source>
</evidence>
<evidence type="ECO:0000256" key="2">
    <source>
        <dbReference type="ARBA" id="ARBA00004586"/>
    </source>
</evidence>
<evidence type="ECO:0000256" key="14">
    <source>
        <dbReference type="RuleBase" id="RU367136"/>
    </source>
</evidence>
<dbReference type="EC" id="2.4.1.257" evidence="14"/>
<evidence type="ECO:0000256" key="7">
    <source>
        <dbReference type="ARBA" id="ARBA00022692"/>
    </source>
</evidence>